<feature type="transmembrane region" description="Helical" evidence="1">
    <location>
        <begin position="48"/>
        <end position="67"/>
    </location>
</feature>
<proteinExistence type="predicted"/>
<keyword evidence="3" id="KW-1185">Reference proteome</keyword>
<name>A0A1V3NGQ1_9GAMM</name>
<organism evidence="2 3">
    <name type="scientific">Thioalkalivibrio denitrificans</name>
    <dbReference type="NCBI Taxonomy" id="108003"/>
    <lineage>
        <taxon>Bacteria</taxon>
        <taxon>Pseudomonadati</taxon>
        <taxon>Pseudomonadota</taxon>
        <taxon>Gammaproteobacteria</taxon>
        <taxon>Chromatiales</taxon>
        <taxon>Ectothiorhodospiraceae</taxon>
        <taxon>Thioalkalivibrio</taxon>
    </lineage>
</organism>
<evidence type="ECO:0000313" key="2">
    <source>
        <dbReference type="EMBL" id="OOG24251.1"/>
    </source>
</evidence>
<keyword evidence="1" id="KW-1133">Transmembrane helix</keyword>
<dbReference type="RefSeq" id="WP_139349871.1">
    <property type="nucleotide sequence ID" value="NZ_MVBK01000049.1"/>
</dbReference>
<dbReference type="STRING" id="108003.B1C78_09200"/>
<comment type="caution">
    <text evidence="2">The sequence shown here is derived from an EMBL/GenBank/DDBJ whole genome shotgun (WGS) entry which is preliminary data.</text>
</comment>
<dbReference type="OrthoDB" id="9179946at2"/>
<reference evidence="2 3" key="1">
    <citation type="submission" date="2017-02" db="EMBL/GenBank/DDBJ databases">
        <title>Genomic diversity within the haloalkaliphilic genus Thioalkalivibrio.</title>
        <authorList>
            <person name="Ahn A.-C."/>
            <person name="Meier-Kolthoff J."/>
            <person name="Overmars L."/>
            <person name="Richter M."/>
            <person name="Woyke T."/>
            <person name="Sorokin D.Y."/>
            <person name="Muyzer G."/>
        </authorList>
    </citation>
    <scope>NUCLEOTIDE SEQUENCE [LARGE SCALE GENOMIC DNA]</scope>
    <source>
        <strain evidence="2 3">ALJD</strain>
    </source>
</reference>
<gene>
    <name evidence="2" type="ORF">B1C78_09200</name>
</gene>
<sequence>MEGSLKSENSAALYAVMAANLIVFYAILKGQLLLAGDWIAAAYDLGQALPAGLGLILTGVLSAQLSADAKSRIVFLRWSNPLPGCEAFSRYTRSDPRVDLSALEK</sequence>
<evidence type="ECO:0000256" key="1">
    <source>
        <dbReference type="SAM" id="Phobius"/>
    </source>
</evidence>
<dbReference type="EMBL" id="MVBK01000049">
    <property type="protein sequence ID" value="OOG24251.1"/>
    <property type="molecule type" value="Genomic_DNA"/>
</dbReference>
<feature type="transmembrane region" description="Helical" evidence="1">
    <location>
        <begin position="12"/>
        <end position="28"/>
    </location>
</feature>
<evidence type="ECO:0000313" key="3">
    <source>
        <dbReference type="Proteomes" id="UP000189462"/>
    </source>
</evidence>
<dbReference type="AlphaFoldDB" id="A0A1V3NGQ1"/>
<protein>
    <submittedName>
        <fullName evidence="2">Uncharacterized protein</fullName>
    </submittedName>
</protein>
<keyword evidence="1" id="KW-0812">Transmembrane</keyword>
<dbReference type="Proteomes" id="UP000189462">
    <property type="component" value="Unassembled WGS sequence"/>
</dbReference>
<keyword evidence="1" id="KW-0472">Membrane</keyword>
<accession>A0A1V3NGQ1</accession>